<organism evidence="2 3">
    <name type="scientific">Abeliophyllum distichum</name>
    <dbReference type="NCBI Taxonomy" id="126358"/>
    <lineage>
        <taxon>Eukaryota</taxon>
        <taxon>Viridiplantae</taxon>
        <taxon>Streptophyta</taxon>
        <taxon>Embryophyta</taxon>
        <taxon>Tracheophyta</taxon>
        <taxon>Spermatophyta</taxon>
        <taxon>Magnoliopsida</taxon>
        <taxon>eudicotyledons</taxon>
        <taxon>Gunneridae</taxon>
        <taxon>Pentapetalae</taxon>
        <taxon>asterids</taxon>
        <taxon>lamiids</taxon>
        <taxon>Lamiales</taxon>
        <taxon>Oleaceae</taxon>
        <taxon>Forsythieae</taxon>
        <taxon>Abeliophyllum</taxon>
    </lineage>
</organism>
<evidence type="ECO:0000313" key="3">
    <source>
        <dbReference type="Proteomes" id="UP001604336"/>
    </source>
</evidence>
<proteinExistence type="predicted"/>
<dbReference type="EMBL" id="JBFOLK010000002">
    <property type="protein sequence ID" value="KAL2531182.1"/>
    <property type="molecule type" value="Genomic_DNA"/>
</dbReference>
<gene>
    <name evidence="2" type="ORF">Adt_04533</name>
</gene>
<protein>
    <submittedName>
        <fullName evidence="2">Uncharacterized protein</fullName>
    </submittedName>
</protein>
<feature type="region of interest" description="Disordered" evidence="1">
    <location>
        <begin position="77"/>
        <end position="102"/>
    </location>
</feature>
<evidence type="ECO:0000313" key="2">
    <source>
        <dbReference type="EMBL" id="KAL2531182.1"/>
    </source>
</evidence>
<comment type="caution">
    <text evidence="2">The sequence shown here is derived from an EMBL/GenBank/DDBJ whole genome shotgun (WGS) entry which is preliminary data.</text>
</comment>
<name>A0ABD1V1J7_9LAMI</name>
<dbReference type="Proteomes" id="UP001604336">
    <property type="component" value="Unassembled WGS sequence"/>
</dbReference>
<evidence type="ECO:0000256" key="1">
    <source>
        <dbReference type="SAM" id="MobiDB-lite"/>
    </source>
</evidence>
<reference evidence="3" key="1">
    <citation type="submission" date="2024-07" db="EMBL/GenBank/DDBJ databases">
        <title>Two chromosome-level genome assemblies of Korean endemic species Abeliophyllum distichum and Forsythia ovata (Oleaceae).</title>
        <authorList>
            <person name="Jang H."/>
        </authorList>
    </citation>
    <scope>NUCLEOTIDE SEQUENCE [LARGE SCALE GENOMIC DNA]</scope>
</reference>
<keyword evidence="3" id="KW-1185">Reference proteome</keyword>
<feature type="compositionally biased region" description="Polar residues" evidence="1">
    <location>
        <begin position="79"/>
        <end position="101"/>
    </location>
</feature>
<accession>A0ABD1V1J7</accession>
<sequence>MAAMEKKMMDTIARNQTVHAIQTPSLECESCGANHSTGNCPLLTSSSTSTEQACYAQNHSNQQGNVYSNTYNPAWKNHPNFSWSNNQNQQGAPRQQSNFQQKGGWVKAMAQLAHQQLKFQERTEESIQSIRASVKDLENQMGQMVKLLSERQQGQLPSNTETNPREQLKAITTRSGVQLPEIEVRRNVNIQDKTPSIDDEPVDQLKIAHDASQGKDLDAPPAKATPQVKAYVPPFHFYKDRKSTSWISNSRNS</sequence>
<dbReference type="AlphaFoldDB" id="A0ABD1V1J7"/>